<dbReference type="PANTHER" id="PTHR11022">
    <property type="entry name" value="PEPTIDOGLYCAN RECOGNITION PROTEIN"/>
    <property type="match status" value="1"/>
</dbReference>
<feature type="domain" description="N-acetylmuramoyl-L-alanine amidase" evidence="3">
    <location>
        <begin position="12"/>
        <end position="150"/>
    </location>
</feature>
<dbReference type="Proteomes" id="UP000193380">
    <property type="component" value="Unassembled WGS sequence"/>
</dbReference>
<reference evidence="5" key="2">
    <citation type="submission" date="2014-03" db="EMBL/GenBank/DDBJ databases">
        <authorList>
            <person name="Genoscope - CEA"/>
        </authorList>
    </citation>
    <scope>NUCLEOTIDE SEQUENCE</scope>
</reference>
<dbReference type="Gene3D" id="3.40.80.10">
    <property type="entry name" value="Peptidoglycan recognition protein-like"/>
    <property type="match status" value="1"/>
</dbReference>
<dbReference type="Pfam" id="PF01510">
    <property type="entry name" value="Amidase_2"/>
    <property type="match status" value="1"/>
</dbReference>
<evidence type="ECO:0000259" key="4">
    <source>
        <dbReference type="SMART" id="SM00701"/>
    </source>
</evidence>
<dbReference type="GO" id="GO:0009253">
    <property type="term" value="P:peptidoglycan catabolic process"/>
    <property type="evidence" value="ECO:0007669"/>
    <property type="project" value="InterPro"/>
</dbReference>
<evidence type="ECO:0000259" key="3">
    <source>
        <dbReference type="SMART" id="SM00644"/>
    </source>
</evidence>
<sequence>MCMYFNRGGYSGTQQCRETLKYPAQRVVIHHTALHCGGIQECMDQLIHIQRMHMQDRNFDDIGYNFLIGGDCTVYEGRGWGVMGTHTKGNNHNSLAIAFMGNFNSIGTNGLCFSVSSVKQLLQCGVSQGHFHPVFILLGHRELRDTECPGERLYAALKHLKSPEHNIIHRLNCYWFERQRELAGGRDYPEHRSHGRY</sequence>
<dbReference type="PaxDb" id="8022-A0A060XLV6"/>
<dbReference type="GO" id="GO:0002376">
    <property type="term" value="P:immune system process"/>
    <property type="evidence" value="ECO:0007669"/>
    <property type="project" value="UniProtKB-KW"/>
</dbReference>
<name>A0A060XLV6_ONCMY</name>
<dbReference type="STRING" id="8022.A0A060XLV6"/>
<evidence type="ECO:0000256" key="1">
    <source>
        <dbReference type="ARBA" id="ARBA00007553"/>
    </source>
</evidence>
<dbReference type="InterPro" id="IPR006619">
    <property type="entry name" value="PGRP_domain_met/bac"/>
</dbReference>
<evidence type="ECO:0000313" key="5">
    <source>
        <dbReference type="EMBL" id="CDQ78249.1"/>
    </source>
</evidence>
<organism evidence="5 6">
    <name type="scientific">Oncorhynchus mykiss</name>
    <name type="common">Rainbow trout</name>
    <name type="synonym">Salmo gairdneri</name>
    <dbReference type="NCBI Taxonomy" id="8022"/>
    <lineage>
        <taxon>Eukaryota</taxon>
        <taxon>Metazoa</taxon>
        <taxon>Chordata</taxon>
        <taxon>Craniata</taxon>
        <taxon>Vertebrata</taxon>
        <taxon>Euteleostomi</taxon>
        <taxon>Actinopterygii</taxon>
        <taxon>Neopterygii</taxon>
        <taxon>Teleostei</taxon>
        <taxon>Protacanthopterygii</taxon>
        <taxon>Salmoniformes</taxon>
        <taxon>Salmonidae</taxon>
        <taxon>Salmoninae</taxon>
        <taxon>Oncorhynchus</taxon>
    </lineage>
</organism>
<gene>
    <name evidence="5" type="ORF">GSONMT00049098001</name>
</gene>
<dbReference type="GO" id="GO:0008745">
    <property type="term" value="F:N-acetylmuramoyl-L-alanine amidase activity"/>
    <property type="evidence" value="ECO:0007669"/>
    <property type="project" value="InterPro"/>
</dbReference>
<evidence type="ECO:0000313" key="6">
    <source>
        <dbReference type="Proteomes" id="UP000193380"/>
    </source>
</evidence>
<dbReference type="InterPro" id="IPR036505">
    <property type="entry name" value="Amidase/PGRP_sf"/>
</dbReference>
<evidence type="ECO:0000256" key="2">
    <source>
        <dbReference type="ARBA" id="ARBA00022859"/>
    </source>
</evidence>
<proteinExistence type="inferred from homology"/>
<feature type="domain" description="Peptidoglycan recognition protein family" evidence="4">
    <location>
        <begin position="2"/>
        <end position="144"/>
    </location>
</feature>
<dbReference type="AlphaFoldDB" id="A0A060XLV6"/>
<accession>A0A060XLV6</accession>
<keyword evidence="2" id="KW-0391">Immunity</keyword>
<comment type="similarity">
    <text evidence="1">Belongs to the N-acetylmuramoyl-L-alanine amidase 2 family.</text>
</comment>
<protein>
    <recommendedName>
        <fullName evidence="7">Peptidoglycan-recognition protein</fullName>
    </recommendedName>
</protein>
<evidence type="ECO:0008006" key="7">
    <source>
        <dbReference type="Google" id="ProtNLM"/>
    </source>
</evidence>
<dbReference type="PANTHER" id="PTHR11022:SF12">
    <property type="entry name" value="PEPTIDOGLYCAN RECOGNITION PROTEIN 3"/>
    <property type="match status" value="1"/>
</dbReference>
<dbReference type="SUPFAM" id="SSF55846">
    <property type="entry name" value="N-acetylmuramoyl-L-alanine amidase-like"/>
    <property type="match status" value="1"/>
</dbReference>
<dbReference type="FunFam" id="3.40.80.10:FF:000001">
    <property type="entry name" value="Peptidoglycan recognition protein 1"/>
    <property type="match status" value="1"/>
</dbReference>
<dbReference type="SMART" id="SM00701">
    <property type="entry name" value="PGRP"/>
    <property type="match status" value="1"/>
</dbReference>
<dbReference type="GO" id="GO:0008270">
    <property type="term" value="F:zinc ion binding"/>
    <property type="evidence" value="ECO:0007669"/>
    <property type="project" value="InterPro"/>
</dbReference>
<dbReference type="CDD" id="cd06583">
    <property type="entry name" value="PGRP"/>
    <property type="match status" value="1"/>
</dbReference>
<dbReference type="InterPro" id="IPR002502">
    <property type="entry name" value="Amidase_domain"/>
</dbReference>
<dbReference type="InterPro" id="IPR015510">
    <property type="entry name" value="PGRP"/>
</dbReference>
<reference evidence="5" key="1">
    <citation type="journal article" date="2014" name="Nat. Commun.">
        <title>The rainbow trout genome provides novel insights into evolution after whole-genome duplication in vertebrates.</title>
        <authorList>
            <person name="Berthelot C."/>
            <person name="Brunet F."/>
            <person name="Chalopin D."/>
            <person name="Juanchich A."/>
            <person name="Bernard M."/>
            <person name="Noel B."/>
            <person name="Bento P."/>
            <person name="Da Silva C."/>
            <person name="Labadie K."/>
            <person name="Alberti A."/>
            <person name="Aury J.M."/>
            <person name="Louis A."/>
            <person name="Dehais P."/>
            <person name="Bardou P."/>
            <person name="Montfort J."/>
            <person name="Klopp C."/>
            <person name="Cabau C."/>
            <person name="Gaspin C."/>
            <person name="Thorgaard G.H."/>
            <person name="Boussaha M."/>
            <person name="Quillet E."/>
            <person name="Guyomard R."/>
            <person name="Galiana D."/>
            <person name="Bobe J."/>
            <person name="Volff J.N."/>
            <person name="Genet C."/>
            <person name="Wincker P."/>
            <person name="Jaillon O."/>
            <person name="Roest Crollius H."/>
            <person name="Guiguen Y."/>
        </authorList>
    </citation>
    <scope>NUCLEOTIDE SEQUENCE [LARGE SCALE GENOMIC DNA]</scope>
</reference>
<dbReference type="SMART" id="SM00644">
    <property type="entry name" value="Ami_2"/>
    <property type="match status" value="1"/>
</dbReference>
<dbReference type="EMBL" id="FR905305">
    <property type="protein sequence ID" value="CDQ78249.1"/>
    <property type="molecule type" value="Genomic_DNA"/>
</dbReference>